<accession>A0A077NM79</accession>
<sequence length="48" mass="5654">MSANLRYRLPECVHIIGFYSGEAWQKVIRRDYGSREINPVSFSYDCLL</sequence>
<proteinExistence type="predicted"/>
<name>A0A077NM79_XENBV</name>
<dbReference type="EMBL" id="CBSV010000014">
    <property type="protein sequence ID" value="CDG99669.1"/>
    <property type="molecule type" value="Genomic_DNA"/>
</dbReference>
<reference evidence="1" key="1">
    <citation type="submission" date="2013-07" db="EMBL/GenBank/DDBJ databases">
        <title>Sub-species coevolution in mutualistic symbiosis.</title>
        <authorList>
            <person name="Murfin K."/>
            <person name="Klassen J."/>
            <person name="Lee M."/>
            <person name="Forst S."/>
            <person name="Stock P."/>
            <person name="Goodrich-Blair H."/>
        </authorList>
    </citation>
    <scope>NUCLEOTIDE SEQUENCE [LARGE SCALE GENOMIC DNA]</scope>
    <source>
        <strain evidence="1">Feltiae Moldova</strain>
    </source>
</reference>
<gene>
    <name evidence="1" type="ORF">XBFM1_1100055</name>
</gene>
<protein>
    <submittedName>
        <fullName evidence="1">Uncharacterized protein</fullName>
    </submittedName>
</protein>
<comment type="caution">
    <text evidence="1">The sequence shown here is derived from an EMBL/GenBank/DDBJ whole genome shotgun (WGS) entry which is preliminary data.</text>
</comment>
<evidence type="ECO:0000313" key="1">
    <source>
        <dbReference type="EMBL" id="CDG99669.1"/>
    </source>
</evidence>
<dbReference type="HOGENOM" id="CLU_204742_0_0_6"/>
<organism evidence="1">
    <name type="scientific">Xenorhabdus bovienii str. feltiae Moldova</name>
    <dbReference type="NCBI Taxonomy" id="1398200"/>
    <lineage>
        <taxon>Bacteria</taxon>
        <taxon>Pseudomonadati</taxon>
        <taxon>Pseudomonadota</taxon>
        <taxon>Gammaproteobacteria</taxon>
        <taxon>Enterobacterales</taxon>
        <taxon>Morganellaceae</taxon>
        <taxon>Xenorhabdus</taxon>
    </lineage>
</organism>
<dbReference type="Proteomes" id="UP000028487">
    <property type="component" value="Unassembled WGS sequence"/>
</dbReference>
<dbReference type="AlphaFoldDB" id="A0A077NM79"/>